<evidence type="ECO:0000313" key="2">
    <source>
        <dbReference type="Proteomes" id="UP000282311"/>
    </source>
</evidence>
<dbReference type="OrthoDB" id="9802710at2"/>
<proteinExistence type="predicted"/>
<dbReference type="InterPro" id="IPR009296">
    <property type="entry name" value="DUF951"/>
</dbReference>
<evidence type="ECO:0000313" key="1">
    <source>
        <dbReference type="EMBL" id="RKN85996.1"/>
    </source>
</evidence>
<sequence>MERKQFDLGDIVQMKKPHPCGTNEWEVIRMGMDIRIKCVHCKHSVLIPRLEFEKKMKKVLRSAAAGDAESGGAS</sequence>
<dbReference type="PIRSF" id="PIRSF037263">
    <property type="entry name" value="DUF951_bac"/>
    <property type="match status" value="1"/>
</dbReference>
<accession>A0A3B0CTD1</accession>
<comment type="caution">
    <text evidence="1">The sequence shown here is derived from an EMBL/GenBank/DDBJ whole genome shotgun (WGS) entry which is preliminary data.</text>
</comment>
<gene>
    <name evidence="1" type="ORF">D7M11_06645</name>
</gene>
<dbReference type="PANTHER" id="PTHR38455">
    <property type="entry name" value="HYPOTHETICAL CYTOSOLIC PROTEIN"/>
    <property type="match status" value="1"/>
</dbReference>
<dbReference type="AlphaFoldDB" id="A0A3B0CTD1"/>
<dbReference type="EMBL" id="RBAH01000003">
    <property type="protein sequence ID" value="RKN85996.1"/>
    <property type="molecule type" value="Genomic_DNA"/>
</dbReference>
<keyword evidence="2" id="KW-1185">Reference proteome</keyword>
<dbReference type="RefSeq" id="WP_120746364.1">
    <property type="nucleotide sequence ID" value="NZ_RBAH01000003.1"/>
</dbReference>
<name>A0A3B0CTD1_9BACL</name>
<dbReference type="Proteomes" id="UP000282311">
    <property type="component" value="Unassembled WGS sequence"/>
</dbReference>
<dbReference type="PANTHER" id="PTHR38455:SF1">
    <property type="entry name" value="DUF951 DOMAIN-CONTAINING PROTEIN"/>
    <property type="match status" value="1"/>
</dbReference>
<dbReference type="Pfam" id="PF06107">
    <property type="entry name" value="DUF951"/>
    <property type="match status" value="1"/>
</dbReference>
<organism evidence="1 2">
    <name type="scientific">Paenibacillus ginsengarvi</name>
    <dbReference type="NCBI Taxonomy" id="400777"/>
    <lineage>
        <taxon>Bacteria</taxon>
        <taxon>Bacillati</taxon>
        <taxon>Bacillota</taxon>
        <taxon>Bacilli</taxon>
        <taxon>Bacillales</taxon>
        <taxon>Paenibacillaceae</taxon>
        <taxon>Paenibacillus</taxon>
    </lineage>
</organism>
<reference evidence="1 2" key="1">
    <citation type="journal article" date="2007" name="Int. J. Syst. Evol. Microbiol.">
        <title>Paenibacillus ginsengarvi sp. nov., isolated from soil from ginseng cultivation.</title>
        <authorList>
            <person name="Yoon M.H."/>
            <person name="Ten L.N."/>
            <person name="Im W.T."/>
        </authorList>
    </citation>
    <scope>NUCLEOTIDE SEQUENCE [LARGE SCALE GENOMIC DNA]</scope>
    <source>
        <strain evidence="1 2">KCTC 13059</strain>
    </source>
</reference>
<protein>
    <submittedName>
        <fullName evidence="1">DUF951 domain-containing protein</fullName>
    </submittedName>
</protein>